<feature type="signal peptide" evidence="2">
    <location>
        <begin position="1"/>
        <end position="23"/>
    </location>
</feature>
<feature type="domain" description="DUF5666" evidence="3">
    <location>
        <begin position="190"/>
        <end position="264"/>
    </location>
</feature>
<evidence type="ECO:0000256" key="2">
    <source>
        <dbReference type="SAM" id="SignalP"/>
    </source>
</evidence>
<dbReference type="Proteomes" id="UP001500730">
    <property type="component" value="Unassembled WGS sequence"/>
</dbReference>
<evidence type="ECO:0000256" key="1">
    <source>
        <dbReference type="SAM" id="MobiDB-lite"/>
    </source>
</evidence>
<dbReference type="Pfam" id="PF18914">
    <property type="entry name" value="DUF5666"/>
    <property type="match status" value="1"/>
</dbReference>
<dbReference type="InterPro" id="IPR043724">
    <property type="entry name" value="DUF5666"/>
</dbReference>
<feature type="chain" id="PRO_5045709984" description="DUF5666 domain-containing protein" evidence="2">
    <location>
        <begin position="24"/>
        <end position="301"/>
    </location>
</feature>
<reference evidence="5" key="1">
    <citation type="journal article" date="2019" name="Int. J. Syst. Evol. Microbiol.">
        <title>The Global Catalogue of Microorganisms (GCM) 10K type strain sequencing project: providing services to taxonomists for standard genome sequencing and annotation.</title>
        <authorList>
            <consortium name="The Broad Institute Genomics Platform"/>
            <consortium name="The Broad Institute Genome Sequencing Center for Infectious Disease"/>
            <person name="Wu L."/>
            <person name="Ma J."/>
        </authorList>
    </citation>
    <scope>NUCLEOTIDE SEQUENCE [LARGE SCALE GENOMIC DNA]</scope>
    <source>
        <strain evidence="5">JCM 16259</strain>
    </source>
</reference>
<organism evidence="4 5">
    <name type="scientific">Terrabacter carboxydivorans</name>
    <dbReference type="NCBI Taxonomy" id="619730"/>
    <lineage>
        <taxon>Bacteria</taxon>
        <taxon>Bacillati</taxon>
        <taxon>Actinomycetota</taxon>
        <taxon>Actinomycetes</taxon>
        <taxon>Micrococcales</taxon>
        <taxon>Intrasporangiaceae</taxon>
        <taxon>Terrabacter</taxon>
    </lineage>
</organism>
<evidence type="ECO:0000313" key="4">
    <source>
        <dbReference type="EMBL" id="GAA2479225.1"/>
    </source>
</evidence>
<keyword evidence="5" id="KW-1185">Reference proteome</keyword>
<comment type="caution">
    <text evidence="4">The sequence shown here is derived from an EMBL/GenBank/DDBJ whole genome shotgun (WGS) entry which is preliminary data.</text>
</comment>
<dbReference type="EMBL" id="BAAARE010000006">
    <property type="protein sequence ID" value="GAA2479225.1"/>
    <property type="molecule type" value="Genomic_DNA"/>
</dbReference>
<proteinExistence type="predicted"/>
<evidence type="ECO:0000259" key="3">
    <source>
        <dbReference type="Pfam" id="PF18914"/>
    </source>
</evidence>
<keyword evidence="2" id="KW-0732">Signal</keyword>
<accession>A0ABP5YDG2</accession>
<dbReference type="PROSITE" id="PS51257">
    <property type="entry name" value="PROKAR_LIPOPROTEIN"/>
    <property type="match status" value="1"/>
</dbReference>
<name>A0ABP5YDG2_9MICO</name>
<feature type="region of interest" description="Disordered" evidence="1">
    <location>
        <begin position="149"/>
        <end position="185"/>
    </location>
</feature>
<gene>
    <name evidence="4" type="ORF">GCM10009858_15970</name>
</gene>
<feature type="compositionally biased region" description="Gly residues" evidence="1">
    <location>
        <begin position="173"/>
        <end position="185"/>
    </location>
</feature>
<protein>
    <recommendedName>
        <fullName evidence="3">DUF5666 domain-containing protein</fullName>
    </recommendedName>
</protein>
<feature type="region of interest" description="Disordered" evidence="1">
    <location>
        <begin position="28"/>
        <end position="49"/>
    </location>
</feature>
<sequence>MKRTLSVIVAAAAALGLAGCSSATQSASVSGSGQTAATGASPGAPGAGNARFPGVSGLVAAVTGTTAQVQGPTQQTAVTWDRTTRFTDQVASTASAVKVGECVMARPARGAVGGSTGGPQASTPSSTTVAAATVELLPTQGGTCSFGALGGFGGRTGTRPSGSPSGSTSPQTGGAGGPAGAGRRGFGAVGTVSAVGSGQFTVTPVNPAGGASSSASSSPVTVTYTSSTVFTRLAAANASAVRVGVCVTAQGRTDDTGALTARAVAISAPTNGTCQSGFGGRGFGGGRGTGGATSTAGAGNA</sequence>
<feature type="compositionally biased region" description="Low complexity" evidence="1">
    <location>
        <begin position="28"/>
        <end position="48"/>
    </location>
</feature>
<dbReference type="RefSeq" id="WP_344254310.1">
    <property type="nucleotide sequence ID" value="NZ_BAAARE010000006.1"/>
</dbReference>
<feature type="compositionally biased region" description="Low complexity" evidence="1">
    <location>
        <begin position="157"/>
        <end position="172"/>
    </location>
</feature>
<evidence type="ECO:0000313" key="5">
    <source>
        <dbReference type="Proteomes" id="UP001500730"/>
    </source>
</evidence>